<keyword evidence="1" id="KW-1133">Transmembrane helix</keyword>
<organism evidence="2 3">
    <name type="scientific">Edwardsiella anguillarum ET080813</name>
    <dbReference type="NCBI Taxonomy" id="667120"/>
    <lineage>
        <taxon>Bacteria</taxon>
        <taxon>Pseudomonadati</taxon>
        <taxon>Pseudomonadota</taxon>
        <taxon>Gammaproteobacteria</taxon>
        <taxon>Enterobacterales</taxon>
        <taxon>Hafniaceae</taxon>
        <taxon>Edwardsiella</taxon>
    </lineage>
</organism>
<dbReference type="HOGENOM" id="CLU_2698796_0_0_6"/>
<dbReference type="Proteomes" id="UP000028681">
    <property type="component" value="Chromosome"/>
</dbReference>
<protein>
    <submittedName>
        <fullName evidence="2">Uncharacterized protein</fullName>
    </submittedName>
</protein>
<gene>
    <name evidence="2" type="ORF">ETEE_0851</name>
</gene>
<feature type="transmembrane region" description="Helical" evidence="1">
    <location>
        <begin position="6"/>
        <end position="30"/>
    </location>
</feature>
<dbReference type="AlphaFoldDB" id="A0A076LGU4"/>
<reference evidence="2 3" key="1">
    <citation type="journal article" date="2012" name="PLoS ONE">
        <title>Edwardsiella comparative phylogenomics reveal the new intra/inter-species taxonomic relationships, virulence evolution and niche adaptation mechanisms.</title>
        <authorList>
            <person name="Yang M."/>
            <person name="Lv Y."/>
            <person name="Xiao J."/>
            <person name="Wu H."/>
            <person name="Zheng H."/>
            <person name="Liu Q."/>
            <person name="Zhang Y."/>
            <person name="Wang Q."/>
        </authorList>
    </citation>
    <scope>NUCLEOTIDE SEQUENCE [LARGE SCALE GENOMIC DNA]</scope>
    <source>
        <strain evidence="3">080813</strain>
    </source>
</reference>
<dbReference type="EMBL" id="CP006664">
    <property type="protein sequence ID" value="AIJ07321.1"/>
    <property type="molecule type" value="Genomic_DNA"/>
</dbReference>
<evidence type="ECO:0000313" key="2">
    <source>
        <dbReference type="EMBL" id="AIJ07321.1"/>
    </source>
</evidence>
<name>A0A076LGU4_9GAMM</name>
<keyword evidence="1" id="KW-0472">Membrane</keyword>
<evidence type="ECO:0000313" key="3">
    <source>
        <dbReference type="Proteomes" id="UP000028681"/>
    </source>
</evidence>
<proteinExistence type="predicted"/>
<sequence>MREIALLTYLLIITFITICGEFSFVNENIWSRKLKHKRSNPILFIFILLLFFLLTIASYSAGQHCATGGGSRP</sequence>
<feature type="transmembrane region" description="Helical" evidence="1">
    <location>
        <begin position="42"/>
        <end position="62"/>
    </location>
</feature>
<accession>A0A076LGU4</accession>
<keyword evidence="1" id="KW-0812">Transmembrane</keyword>
<evidence type="ECO:0000256" key="1">
    <source>
        <dbReference type="SAM" id="Phobius"/>
    </source>
</evidence>
<dbReference type="KEGG" id="ete:ETEE_0851"/>